<keyword evidence="6 7" id="KW-0694">RNA-binding</keyword>
<evidence type="ECO:0000313" key="9">
    <source>
        <dbReference type="Proteomes" id="UP000577419"/>
    </source>
</evidence>
<dbReference type="InterPro" id="IPR029063">
    <property type="entry name" value="SAM-dependent_MTases_sf"/>
</dbReference>
<evidence type="ECO:0000256" key="2">
    <source>
        <dbReference type="ARBA" id="ARBA00022552"/>
    </source>
</evidence>
<evidence type="ECO:0000256" key="3">
    <source>
        <dbReference type="ARBA" id="ARBA00022603"/>
    </source>
</evidence>
<comment type="function">
    <text evidence="7">Involved in pre-rRNA and tRNA processing. Utilizes the methyl donor S-adenosyl-L-methionine to catalyze the site-specific 2'-hydroxyl methylation of ribose moieties in rRNA and tRNA. Site specificity is provided by a guide RNA that base pairs with the substrate. Methylation occurs at a characteristic distance from the sequence involved in base pairing with the guide RNA.</text>
</comment>
<dbReference type="HAMAP" id="MF_00351">
    <property type="entry name" value="RNA_methyltransf_FlpA"/>
    <property type="match status" value="1"/>
</dbReference>
<dbReference type="SUPFAM" id="SSF53335">
    <property type="entry name" value="S-adenosyl-L-methionine-dependent methyltransferases"/>
    <property type="match status" value="1"/>
</dbReference>
<dbReference type="EC" id="2.1.1.-" evidence="7"/>
<dbReference type="InterPro" id="IPR000692">
    <property type="entry name" value="Fibrillarin"/>
</dbReference>
<dbReference type="NCBIfam" id="NF003276">
    <property type="entry name" value="PRK04266.1-2"/>
    <property type="match status" value="1"/>
</dbReference>
<feature type="binding site" evidence="7">
    <location>
        <begin position="126"/>
        <end position="127"/>
    </location>
    <ligand>
        <name>S-adenosyl-L-methionine</name>
        <dbReference type="ChEBI" id="CHEBI:59789"/>
    </ligand>
</feature>
<keyword evidence="2 7" id="KW-0698">rRNA processing</keyword>
<accession>A0A7J4IU45</accession>
<dbReference type="GO" id="GO:0000494">
    <property type="term" value="P:box C/D sno(s)RNA 3'-end processing"/>
    <property type="evidence" value="ECO:0007669"/>
    <property type="project" value="TreeGrafter"/>
</dbReference>
<dbReference type="GO" id="GO:0008033">
    <property type="term" value="P:tRNA processing"/>
    <property type="evidence" value="ECO:0007669"/>
    <property type="project" value="UniProtKB-UniRule"/>
</dbReference>
<keyword evidence="5 7" id="KW-0819">tRNA processing</keyword>
<dbReference type="SMART" id="SM01206">
    <property type="entry name" value="Fibrillarin"/>
    <property type="match status" value="1"/>
</dbReference>
<dbReference type="GO" id="GO:0003723">
    <property type="term" value="F:RNA binding"/>
    <property type="evidence" value="ECO:0007669"/>
    <property type="project" value="UniProtKB-UniRule"/>
</dbReference>
<dbReference type="Gene3D" id="3.30.200.20">
    <property type="entry name" value="Phosphorylase Kinase, domain 1"/>
    <property type="match status" value="1"/>
</dbReference>
<organism evidence="8 9">
    <name type="scientific">Candidatus Iainarchaeum sp</name>
    <dbReference type="NCBI Taxonomy" id="3101447"/>
    <lineage>
        <taxon>Archaea</taxon>
        <taxon>Candidatus Iainarchaeota</taxon>
        <taxon>Candidatus Iainarchaeia</taxon>
        <taxon>Candidatus Iainarchaeales</taxon>
        <taxon>Candidatus Iainarchaeaceae</taxon>
        <taxon>Candidatus Iainarchaeum</taxon>
    </lineage>
</organism>
<comment type="caution">
    <text evidence="8">The sequence shown here is derived from an EMBL/GenBank/DDBJ whole genome shotgun (WGS) entry which is preliminary data.</text>
</comment>
<reference evidence="9" key="1">
    <citation type="journal article" date="2020" name="bioRxiv">
        <title>A rank-normalized archaeal taxonomy based on genome phylogeny resolves widespread incomplete and uneven classifications.</title>
        <authorList>
            <person name="Rinke C."/>
            <person name="Chuvochina M."/>
            <person name="Mussig A.J."/>
            <person name="Chaumeil P.-A."/>
            <person name="Waite D.W."/>
            <person name="Whitman W.B."/>
            <person name="Parks D.H."/>
            <person name="Hugenholtz P."/>
        </authorList>
    </citation>
    <scope>NUCLEOTIDE SEQUENCE [LARGE SCALE GENOMIC DNA]</scope>
</reference>
<feature type="binding site" evidence="7">
    <location>
        <begin position="82"/>
        <end position="83"/>
    </location>
    <ligand>
        <name>S-adenosyl-L-methionine</name>
        <dbReference type="ChEBI" id="CHEBI:59789"/>
    </ligand>
</feature>
<dbReference type="GO" id="GO:1990259">
    <property type="term" value="F:histone H2AQ104 methyltransferase activity"/>
    <property type="evidence" value="ECO:0007669"/>
    <property type="project" value="TreeGrafter"/>
</dbReference>
<proteinExistence type="inferred from homology"/>
<keyword evidence="4 7" id="KW-0808">Transferase</keyword>
<dbReference type="PIRSF" id="PIRSF006540">
    <property type="entry name" value="Nop17p"/>
    <property type="match status" value="1"/>
</dbReference>
<evidence type="ECO:0000256" key="7">
    <source>
        <dbReference type="HAMAP-Rule" id="MF_00351"/>
    </source>
</evidence>
<dbReference type="PANTHER" id="PTHR10335">
    <property type="entry name" value="RRNA 2-O-METHYLTRANSFERASE FIBRILLARIN"/>
    <property type="match status" value="1"/>
</dbReference>
<dbReference type="PANTHER" id="PTHR10335:SF17">
    <property type="entry name" value="FIBRILLARIN"/>
    <property type="match status" value="1"/>
</dbReference>
<evidence type="ECO:0000256" key="4">
    <source>
        <dbReference type="ARBA" id="ARBA00022679"/>
    </source>
</evidence>
<feature type="binding site" evidence="7">
    <location>
        <begin position="148"/>
        <end position="151"/>
    </location>
    <ligand>
        <name>S-adenosyl-L-methionine</name>
        <dbReference type="ChEBI" id="CHEBI:59789"/>
    </ligand>
</feature>
<evidence type="ECO:0000256" key="1">
    <source>
        <dbReference type="ARBA" id="ARBA00010632"/>
    </source>
</evidence>
<name>A0A7J4IU45_9ARCH</name>
<comment type="similarity">
    <text evidence="1 7">Belongs to the methyltransferase superfamily. Fibrillarin family.</text>
</comment>
<feature type="binding site" evidence="7">
    <location>
        <begin position="101"/>
        <end position="102"/>
    </location>
    <ligand>
        <name>S-adenosyl-L-methionine</name>
        <dbReference type="ChEBI" id="CHEBI:59789"/>
    </ligand>
</feature>
<dbReference type="Pfam" id="PF01269">
    <property type="entry name" value="Fibrillarin"/>
    <property type="match status" value="1"/>
</dbReference>
<dbReference type="GO" id="GO:0008649">
    <property type="term" value="F:rRNA methyltransferase activity"/>
    <property type="evidence" value="ECO:0007669"/>
    <property type="project" value="TreeGrafter"/>
</dbReference>
<gene>
    <name evidence="7" type="primary">flpA</name>
    <name evidence="8" type="ORF">HA237_06790</name>
</gene>
<evidence type="ECO:0000313" key="8">
    <source>
        <dbReference type="EMBL" id="HIH09031.1"/>
    </source>
</evidence>
<keyword evidence="3 7" id="KW-0489">Methyltransferase</keyword>
<protein>
    <recommendedName>
        <fullName evidence="7">Fibrillarin-like rRNA/tRNA 2'-O-methyltransferase</fullName>
        <ecNumber evidence="7">2.1.1.-</ecNumber>
    </recommendedName>
</protein>
<dbReference type="Gene3D" id="3.40.50.150">
    <property type="entry name" value="Vaccinia Virus protein VP39"/>
    <property type="match status" value="1"/>
</dbReference>
<comment type="subunit">
    <text evidence="7">Interacts with nop5. Component of box C/D small ribonucleoprotein (sRNP) particles that contain rpl7ae, FlpA and nop5, plus a guide RNA.</text>
</comment>
<dbReference type="AlphaFoldDB" id="A0A7J4IU45"/>
<sequence length="225" mass="25442">MKAAEIREIFPGVFRLDSQLATKNLVKGVKVYGENLLQEKGFELRLWNPYRSKLAAAIKKGLTELPVKEKSVVLYLGAAEGTTVSHISDIIGEKGAVFGVDISARTMRKFYYLCEQRKNVYPILADASQPATYKQDVAGFPISVLYQDVSQKHQAEIFLKNSRMHLQMDGYGMLVIKASSISSSKKKEKVAEEEVAKLEKEFSIIQLLSLEPFDKEHYFVLCRKK</sequence>
<dbReference type="EMBL" id="DUFG01000036">
    <property type="protein sequence ID" value="HIH09031.1"/>
    <property type="molecule type" value="Genomic_DNA"/>
</dbReference>
<evidence type="ECO:0000256" key="6">
    <source>
        <dbReference type="ARBA" id="ARBA00022884"/>
    </source>
</evidence>
<dbReference type="PRINTS" id="PR00052">
    <property type="entry name" value="FIBRILLARIN"/>
</dbReference>
<dbReference type="Proteomes" id="UP000577419">
    <property type="component" value="Unassembled WGS sequence"/>
</dbReference>
<evidence type="ECO:0000256" key="5">
    <source>
        <dbReference type="ARBA" id="ARBA00022694"/>
    </source>
</evidence>